<evidence type="ECO:0000313" key="2">
    <source>
        <dbReference type="Proteomes" id="UP001597492"/>
    </source>
</evidence>
<dbReference type="GO" id="GO:0016787">
    <property type="term" value="F:hydrolase activity"/>
    <property type="evidence" value="ECO:0007669"/>
    <property type="project" value="UniProtKB-KW"/>
</dbReference>
<organism evidence="1 2">
    <name type="scientific">Gulosibacter faecalis</name>
    <dbReference type="NCBI Taxonomy" id="272240"/>
    <lineage>
        <taxon>Bacteria</taxon>
        <taxon>Bacillati</taxon>
        <taxon>Actinomycetota</taxon>
        <taxon>Actinomycetes</taxon>
        <taxon>Micrococcales</taxon>
        <taxon>Microbacteriaceae</taxon>
        <taxon>Gulosibacter</taxon>
    </lineage>
</organism>
<sequence>MARRSIYLDSFGHRNPIPVAAQIGPFLRTGVLTGRDPATGEMPDSLAAQCDAVFARIRDVLAAADATPDDVLKVTVRLSDATDRDDLNRCWLELYPDAENRPARQVIASTLGGGARIHVDFEAVLEPVSQ</sequence>
<evidence type="ECO:0000313" key="1">
    <source>
        <dbReference type="EMBL" id="MFD2759264.1"/>
    </source>
</evidence>
<dbReference type="Pfam" id="PF01042">
    <property type="entry name" value="Ribonuc_L-PSP"/>
    <property type="match status" value="1"/>
</dbReference>
<dbReference type="EC" id="3.5.-.-" evidence="1"/>
<name>A0ABW5V354_9MICO</name>
<dbReference type="InterPro" id="IPR006175">
    <property type="entry name" value="YjgF/YER057c/UK114"/>
</dbReference>
<accession>A0ABW5V354</accession>
<keyword evidence="2" id="KW-1185">Reference proteome</keyword>
<keyword evidence="1" id="KW-0378">Hydrolase</keyword>
<dbReference type="EMBL" id="JBHUNE010000009">
    <property type="protein sequence ID" value="MFD2759264.1"/>
    <property type="molecule type" value="Genomic_DNA"/>
</dbReference>
<dbReference type="Gene3D" id="3.30.1330.40">
    <property type="entry name" value="RutC-like"/>
    <property type="match status" value="1"/>
</dbReference>
<dbReference type="CDD" id="cd00448">
    <property type="entry name" value="YjgF_YER057c_UK114_family"/>
    <property type="match status" value="1"/>
</dbReference>
<dbReference type="SUPFAM" id="SSF55298">
    <property type="entry name" value="YjgF-like"/>
    <property type="match status" value="1"/>
</dbReference>
<reference evidence="2" key="1">
    <citation type="journal article" date="2019" name="Int. J. Syst. Evol. Microbiol.">
        <title>The Global Catalogue of Microorganisms (GCM) 10K type strain sequencing project: providing services to taxonomists for standard genome sequencing and annotation.</title>
        <authorList>
            <consortium name="The Broad Institute Genomics Platform"/>
            <consortium name="The Broad Institute Genome Sequencing Center for Infectious Disease"/>
            <person name="Wu L."/>
            <person name="Ma J."/>
        </authorList>
    </citation>
    <scope>NUCLEOTIDE SEQUENCE [LARGE SCALE GENOMIC DNA]</scope>
    <source>
        <strain evidence="2">TISTR 1514</strain>
    </source>
</reference>
<comment type="caution">
    <text evidence="1">The sequence shown here is derived from an EMBL/GenBank/DDBJ whole genome shotgun (WGS) entry which is preliminary data.</text>
</comment>
<gene>
    <name evidence="1" type="ORF">ACFSW7_12840</name>
</gene>
<protein>
    <submittedName>
        <fullName evidence="1">RidA family protein</fullName>
        <ecNumber evidence="1">3.5.-.-</ecNumber>
    </submittedName>
</protein>
<dbReference type="InterPro" id="IPR035959">
    <property type="entry name" value="RutC-like_sf"/>
</dbReference>
<dbReference type="Proteomes" id="UP001597492">
    <property type="component" value="Unassembled WGS sequence"/>
</dbReference>
<proteinExistence type="predicted"/>
<dbReference type="RefSeq" id="WP_019618778.1">
    <property type="nucleotide sequence ID" value="NZ_JBHUNE010000009.1"/>
</dbReference>